<protein>
    <submittedName>
        <fullName evidence="1">Uncharacterized protein</fullName>
    </submittedName>
</protein>
<dbReference type="Proteomes" id="UP000249696">
    <property type="component" value="Unassembled WGS sequence"/>
</dbReference>
<evidence type="ECO:0000313" key="2">
    <source>
        <dbReference type="Proteomes" id="UP000249696"/>
    </source>
</evidence>
<name>A0A327REC6_9FLAO</name>
<organism evidence="1 2">
    <name type="scientific">Arenibacter echinorum</name>
    <dbReference type="NCBI Taxonomy" id="440515"/>
    <lineage>
        <taxon>Bacteria</taxon>
        <taxon>Pseudomonadati</taxon>
        <taxon>Bacteroidota</taxon>
        <taxon>Flavobacteriia</taxon>
        <taxon>Flavobacteriales</taxon>
        <taxon>Flavobacteriaceae</taxon>
        <taxon>Arenibacter</taxon>
    </lineage>
</organism>
<keyword evidence="2" id="KW-1185">Reference proteome</keyword>
<dbReference type="EMBL" id="QLLN01000001">
    <property type="protein sequence ID" value="RAJ15350.1"/>
    <property type="molecule type" value="Genomic_DNA"/>
</dbReference>
<dbReference type="RefSeq" id="WP_111621689.1">
    <property type="nucleotide sequence ID" value="NZ_QLLN01000001.1"/>
</dbReference>
<evidence type="ECO:0000313" key="1">
    <source>
        <dbReference type="EMBL" id="RAJ15350.1"/>
    </source>
</evidence>
<dbReference type="AlphaFoldDB" id="A0A327REC6"/>
<reference evidence="1 2" key="1">
    <citation type="submission" date="2018-06" db="EMBL/GenBank/DDBJ databases">
        <title>Genomic Encyclopedia of Archaeal and Bacterial Type Strains, Phase II (KMG-II): from individual species to whole genera.</title>
        <authorList>
            <person name="Goeker M."/>
        </authorList>
    </citation>
    <scope>NUCLEOTIDE SEQUENCE [LARGE SCALE GENOMIC DNA]</scope>
    <source>
        <strain evidence="1 2">DSM 23522</strain>
    </source>
</reference>
<accession>A0A327REC6</accession>
<comment type="caution">
    <text evidence="1">The sequence shown here is derived from an EMBL/GenBank/DDBJ whole genome shotgun (WGS) entry which is preliminary data.</text>
</comment>
<sequence length="64" mass="7345">MDRWKRNNLLSRILGKLRRILRLLFYNGSSVTSQEKDTAKALQAVLLELKNIKLTSSKEDSVPS</sequence>
<dbReference type="OrthoDB" id="9952641at2"/>
<proteinExistence type="predicted"/>
<gene>
    <name evidence="1" type="ORF">LV92_00043</name>
</gene>